<dbReference type="SUPFAM" id="SSF50156">
    <property type="entry name" value="PDZ domain-like"/>
    <property type="match status" value="1"/>
</dbReference>
<reference evidence="2" key="1">
    <citation type="submission" date="2023-07" db="EMBL/GenBank/DDBJ databases">
        <authorList>
            <person name="Stuckert A."/>
        </authorList>
    </citation>
    <scope>NUCLEOTIDE SEQUENCE</scope>
</reference>
<evidence type="ECO:0000313" key="3">
    <source>
        <dbReference type="Proteomes" id="UP001176940"/>
    </source>
</evidence>
<dbReference type="PROSITE" id="PS50106">
    <property type="entry name" value="PDZ"/>
    <property type="match status" value="1"/>
</dbReference>
<evidence type="ECO:0000259" key="1">
    <source>
        <dbReference type="PROSITE" id="PS50106"/>
    </source>
</evidence>
<dbReference type="EMBL" id="CAUEEQ010004914">
    <property type="protein sequence ID" value="CAJ0928271.1"/>
    <property type="molecule type" value="Genomic_DNA"/>
</dbReference>
<dbReference type="InterPro" id="IPR001478">
    <property type="entry name" value="PDZ"/>
</dbReference>
<dbReference type="InterPro" id="IPR036034">
    <property type="entry name" value="PDZ_sf"/>
</dbReference>
<gene>
    <name evidence="2" type="ORF">RIMI_LOCUS3307886</name>
</gene>
<dbReference type="Proteomes" id="UP001176940">
    <property type="component" value="Unassembled WGS sequence"/>
</dbReference>
<name>A0ABN9KXS0_9NEOB</name>
<proteinExistence type="predicted"/>
<sequence length="172" mass="19233">MKQEARGCQMQTLQRVVHYSDNLFSIHMISSYKISPILAFGALSHSSCQHWFSWGSSDINLLEYSPKENQLSSQGSYPSSPNGVSNHLYSHPLEGVDKTFLDTYDTIKKGNSTDDSGQYYYDKNELANGDLLLVRISPDEEGKFGFNLKGGVDQKMQLVVSRITPGSPLIFL</sequence>
<feature type="domain" description="PDZ" evidence="1">
    <location>
        <begin position="133"/>
        <end position="168"/>
    </location>
</feature>
<organism evidence="2 3">
    <name type="scientific">Ranitomeya imitator</name>
    <name type="common">mimic poison frog</name>
    <dbReference type="NCBI Taxonomy" id="111125"/>
    <lineage>
        <taxon>Eukaryota</taxon>
        <taxon>Metazoa</taxon>
        <taxon>Chordata</taxon>
        <taxon>Craniata</taxon>
        <taxon>Vertebrata</taxon>
        <taxon>Euteleostomi</taxon>
        <taxon>Amphibia</taxon>
        <taxon>Batrachia</taxon>
        <taxon>Anura</taxon>
        <taxon>Neobatrachia</taxon>
        <taxon>Hyloidea</taxon>
        <taxon>Dendrobatidae</taxon>
        <taxon>Dendrobatinae</taxon>
        <taxon>Ranitomeya</taxon>
    </lineage>
</organism>
<comment type="caution">
    <text evidence="2">The sequence shown here is derived from an EMBL/GenBank/DDBJ whole genome shotgun (WGS) entry which is preliminary data.</text>
</comment>
<evidence type="ECO:0000313" key="2">
    <source>
        <dbReference type="EMBL" id="CAJ0928271.1"/>
    </source>
</evidence>
<accession>A0ABN9KXS0</accession>
<protein>
    <recommendedName>
        <fullName evidence="1">PDZ domain-containing protein</fullName>
    </recommendedName>
</protein>
<dbReference type="Gene3D" id="2.30.42.10">
    <property type="match status" value="1"/>
</dbReference>
<keyword evidence="3" id="KW-1185">Reference proteome</keyword>